<comment type="caution">
    <text evidence="1">The sequence shown here is derived from an EMBL/GenBank/DDBJ whole genome shotgun (WGS) entry which is preliminary data.</text>
</comment>
<proteinExistence type="predicted"/>
<organism evidence="1 2">
    <name type="scientific">Halochromatium salexigens</name>
    <name type="common">Chromatium salexigens</name>
    <dbReference type="NCBI Taxonomy" id="49447"/>
    <lineage>
        <taxon>Bacteria</taxon>
        <taxon>Pseudomonadati</taxon>
        <taxon>Pseudomonadota</taxon>
        <taxon>Gammaproteobacteria</taxon>
        <taxon>Chromatiales</taxon>
        <taxon>Chromatiaceae</taxon>
        <taxon>Halochromatium</taxon>
    </lineage>
</organism>
<gene>
    <name evidence="1" type="ORF">CCR82_00045</name>
</gene>
<evidence type="ECO:0000313" key="1">
    <source>
        <dbReference type="EMBL" id="MBK5928970.1"/>
    </source>
</evidence>
<protein>
    <submittedName>
        <fullName evidence="1">Uncharacterized protein</fullName>
    </submittedName>
</protein>
<dbReference type="AlphaFoldDB" id="A0AAJ0UDG9"/>
<sequence length="63" mass="6984">MPAQQAEVILQPYWTLTLKTGLKVNVPADLDNPVTLTLLELEDWPEPKVAFLCAPIQVLARNG</sequence>
<reference evidence="1" key="1">
    <citation type="submission" date="2017-05" db="EMBL/GenBank/DDBJ databases">
        <authorList>
            <person name="Imhoff J.F."/>
            <person name="Rahn T."/>
            <person name="Kuenzel S."/>
            <person name="Neulinger S.C."/>
        </authorList>
    </citation>
    <scope>NUCLEOTIDE SEQUENCE</scope>
    <source>
        <strain evidence="1">DSM 4395</strain>
    </source>
</reference>
<keyword evidence="2" id="KW-1185">Reference proteome</keyword>
<name>A0AAJ0UDG9_HALSE</name>
<evidence type="ECO:0000313" key="2">
    <source>
        <dbReference type="Proteomes" id="UP001296967"/>
    </source>
</evidence>
<dbReference type="Proteomes" id="UP001296967">
    <property type="component" value="Unassembled WGS sequence"/>
</dbReference>
<reference evidence="1" key="2">
    <citation type="journal article" date="2020" name="Microorganisms">
        <title>Osmotic Adaptation and Compatible Solute Biosynthesis of Phototrophic Bacteria as Revealed from Genome Analyses.</title>
        <authorList>
            <person name="Imhoff J.F."/>
            <person name="Rahn T."/>
            <person name="Kunzel S."/>
            <person name="Keller A."/>
            <person name="Neulinger S.C."/>
        </authorList>
    </citation>
    <scope>NUCLEOTIDE SEQUENCE</scope>
    <source>
        <strain evidence="1">DSM 4395</strain>
    </source>
</reference>
<accession>A0AAJ0UDG9</accession>
<dbReference type="EMBL" id="NHSF01000002">
    <property type="protein sequence ID" value="MBK5928970.1"/>
    <property type="molecule type" value="Genomic_DNA"/>
</dbReference>